<evidence type="ECO:0000313" key="1">
    <source>
        <dbReference type="EMBL" id="REG90242.1"/>
    </source>
</evidence>
<organism evidence="1 2">
    <name type="scientific">Flavobacterium aquicola</name>
    <dbReference type="NCBI Taxonomy" id="1682742"/>
    <lineage>
        <taxon>Bacteria</taxon>
        <taxon>Pseudomonadati</taxon>
        <taxon>Bacteroidota</taxon>
        <taxon>Flavobacteriia</taxon>
        <taxon>Flavobacteriales</taxon>
        <taxon>Flavobacteriaceae</taxon>
        <taxon>Flavobacterium</taxon>
    </lineage>
</organism>
<sequence>MLTLFSLTSCVTNKHIFNDQNFNDFGQTKIQTVVKLEKKRHSKDITPNNLVEIGKGIYPNENNFILATPKTYKIKERPNFKIEIEYFYSETDSTVKVMLYQWDYLKKSKSHFTEEENYTKKFSVFQKKFDDLKTELTKGFGEPTVINIEQDKINGETFRDDLKWKNKDGLNVYLFMFGNNSSGYRQIRLAIYKD</sequence>
<accession>A0A3E0DVX0</accession>
<dbReference type="EMBL" id="QUNI01000027">
    <property type="protein sequence ID" value="REG90242.1"/>
    <property type="molecule type" value="Genomic_DNA"/>
</dbReference>
<protein>
    <submittedName>
        <fullName evidence="1">Uncharacterized protein</fullName>
    </submittedName>
</protein>
<reference evidence="1 2" key="1">
    <citation type="submission" date="2018-08" db="EMBL/GenBank/DDBJ databases">
        <title>Genomic Encyclopedia of Archaeal and Bacterial Type Strains, Phase II (KMG-II): from individual species to whole genera.</title>
        <authorList>
            <person name="Goeker M."/>
        </authorList>
    </citation>
    <scope>NUCLEOTIDE SEQUENCE [LARGE SCALE GENOMIC DNA]</scope>
    <source>
        <strain evidence="1 2">DSM 100880</strain>
    </source>
</reference>
<evidence type="ECO:0000313" key="2">
    <source>
        <dbReference type="Proteomes" id="UP000257136"/>
    </source>
</evidence>
<keyword evidence="2" id="KW-1185">Reference proteome</keyword>
<gene>
    <name evidence="1" type="ORF">C8P67_1272</name>
</gene>
<dbReference type="Proteomes" id="UP000257136">
    <property type="component" value="Unassembled WGS sequence"/>
</dbReference>
<name>A0A3E0DVX0_9FLAO</name>
<comment type="caution">
    <text evidence="1">The sequence shown here is derived from an EMBL/GenBank/DDBJ whole genome shotgun (WGS) entry which is preliminary data.</text>
</comment>
<dbReference type="AlphaFoldDB" id="A0A3E0DVX0"/>
<proteinExistence type="predicted"/>